<dbReference type="EMBL" id="JABSTV010001253">
    <property type="protein sequence ID" value="KAH7943667.1"/>
    <property type="molecule type" value="Genomic_DNA"/>
</dbReference>
<reference evidence="1" key="2">
    <citation type="submission" date="2021-09" db="EMBL/GenBank/DDBJ databases">
        <authorList>
            <person name="Jia N."/>
            <person name="Wang J."/>
            <person name="Shi W."/>
            <person name="Du L."/>
            <person name="Sun Y."/>
            <person name="Zhan W."/>
            <person name="Jiang J."/>
            <person name="Wang Q."/>
            <person name="Zhang B."/>
            <person name="Ji P."/>
            <person name="Sakyi L.B."/>
            <person name="Cui X."/>
            <person name="Yuan T."/>
            <person name="Jiang B."/>
            <person name="Yang W."/>
            <person name="Lam T.T.-Y."/>
            <person name="Chang Q."/>
            <person name="Ding S."/>
            <person name="Wang X."/>
            <person name="Zhu J."/>
            <person name="Ruan X."/>
            <person name="Zhao L."/>
            <person name="Wei J."/>
            <person name="Que T."/>
            <person name="Du C."/>
            <person name="Cheng J."/>
            <person name="Dai P."/>
            <person name="Han X."/>
            <person name="Huang E."/>
            <person name="Gao Y."/>
            <person name="Liu J."/>
            <person name="Shao H."/>
            <person name="Ye R."/>
            <person name="Li L."/>
            <person name="Wei W."/>
            <person name="Wang X."/>
            <person name="Wang C."/>
            <person name="Huo Q."/>
            <person name="Li W."/>
            <person name="Guo W."/>
            <person name="Chen H."/>
            <person name="Chen S."/>
            <person name="Zhou L."/>
            <person name="Zhou L."/>
            <person name="Ni X."/>
            <person name="Tian J."/>
            <person name="Zhou Y."/>
            <person name="Sheng Y."/>
            <person name="Liu T."/>
            <person name="Pan Y."/>
            <person name="Xia L."/>
            <person name="Li J."/>
            <person name="Zhao F."/>
            <person name="Cao W."/>
        </authorList>
    </citation>
    <scope>NUCLEOTIDE SEQUENCE</scope>
    <source>
        <strain evidence="1">Rsan-2018</strain>
        <tissue evidence="1">Larvae</tissue>
    </source>
</reference>
<evidence type="ECO:0008006" key="3">
    <source>
        <dbReference type="Google" id="ProtNLM"/>
    </source>
</evidence>
<dbReference type="Proteomes" id="UP000821837">
    <property type="component" value="Unassembled WGS sequence"/>
</dbReference>
<reference evidence="1" key="1">
    <citation type="journal article" date="2020" name="Cell">
        <title>Large-Scale Comparative Analyses of Tick Genomes Elucidate Their Genetic Diversity and Vector Capacities.</title>
        <authorList>
            <consortium name="Tick Genome and Microbiome Consortium (TIGMIC)"/>
            <person name="Jia N."/>
            <person name="Wang J."/>
            <person name="Shi W."/>
            <person name="Du L."/>
            <person name="Sun Y."/>
            <person name="Zhan W."/>
            <person name="Jiang J.F."/>
            <person name="Wang Q."/>
            <person name="Zhang B."/>
            <person name="Ji P."/>
            <person name="Bell-Sakyi L."/>
            <person name="Cui X.M."/>
            <person name="Yuan T.T."/>
            <person name="Jiang B.G."/>
            <person name="Yang W.F."/>
            <person name="Lam T.T."/>
            <person name="Chang Q.C."/>
            <person name="Ding S.J."/>
            <person name="Wang X.J."/>
            <person name="Zhu J.G."/>
            <person name="Ruan X.D."/>
            <person name="Zhao L."/>
            <person name="Wei J.T."/>
            <person name="Ye R.Z."/>
            <person name="Que T.C."/>
            <person name="Du C.H."/>
            <person name="Zhou Y.H."/>
            <person name="Cheng J.X."/>
            <person name="Dai P.F."/>
            <person name="Guo W.B."/>
            <person name="Han X.H."/>
            <person name="Huang E.J."/>
            <person name="Li L.F."/>
            <person name="Wei W."/>
            <person name="Gao Y.C."/>
            <person name="Liu J.Z."/>
            <person name="Shao H.Z."/>
            <person name="Wang X."/>
            <person name="Wang C.C."/>
            <person name="Yang T.C."/>
            <person name="Huo Q.B."/>
            <person name="Li W."/>
            <person name="Chen H.Y."/>
            <person name="Chen S.E."/>
            <person name="Zhou L.G."/>
            <person name="Ni X.B."/>
            <person name="Tian J.H."/>
            <person name="Sheng Y."/>
            <person name="Liu T."/>
            <person name="Pan Y.S."/>
            <person name="Xia L.Y."/>
            <person name="Li J."/>
            <person name="Zhao F."/>
            <person name="Cao W.C."/>
        </authorList>
    </citation>
    <scope>NUCLEOTIDE SEQUENCE</scope>
    <source>
        <strain evidence="1">Rsan-2018</strain>
    </source>
</reference>
<name>A0A9D4PJX6_RHISA</name>
<keyword evidence="2" id="KW-1185">Reference proteome</keyword>
<comment type="caution">
    <text evidence="1">The sequence shown here is derived from an EMBL/GenBank/DDBJ whole genome shotgun (WGS) entry which is preliminary data.</text>
</comment>
<dbReference type="AlphaFoldDB" id="A0A9D4PJX6"/>
<accession>A0A9D4PJX6</accession>
<evidence type="ECO:0000313" key="1">
    <source>
        <dbReference type="EMBL" id="KAH7943667.1"/>
    </source>
</evidence>
<protein>
    <recommendedName>
        <fullName evidence="3">Tick transposon</fullName>
    </recommendedName>
</protein>
<evidence type="ECO:0000313" key="2">
    <source>
        <dbReference type="Proteomes" id="UP000821837"/>
    </source>
</evidence>
<proteinExistence type="predicted"/>
<organism evidence="1 2">
    <name type="scientific">Rhipicephalus sanguineus</name>
    <name type="common">Brown dog tick</name>
    <name type="synonym">Ixodes sanguineus</name>
    <dbReference type="NCBI Taxonomy" id="34632"/>
    <lineage>
        <taxon>Eukaryota</taxon>
        <taxon>Metazoa</taxon>
        <taxon>Ecdysozoa</taxon>
        <taxon>Arthropoda</taxon>
        <taxon>Chelicerata</taxon>
        <taxon>Arachnida</taxon>
        <taxon>Acari</taxon>
        <taxon>Parasitiformes</taxon>
        <taxon>Ixodida</taxon>
        <taxon>Ixodoidea</taxon>
        <taxon>Ixodidae</taxon>
        <taxon>Rhipicephalinae</taxon>
        <taxon>Rhipicephalus</taxon>
        <taxon>Rhipicephalus</taxon>
    </lineage>
</organism>
<sequence length="141" mass="15761">MHPIYNVERRKCRTKAILKNRGTNEKSLFVDAARYRGRKLSRPGVIGTKGAIALACSVKVRNSEAAEDVAIVLAMLSRSHNRIISDSKPSFGNYTSAWASVEAARIENSKTKHFKNGVITPRYLKFIPAHMGEDKRTEHPP</sequence>
<gene>
    <name evidence="1" type="ORF">HPB52_009872</name>
</gene>